<evidence type="ECO:0000313" key="2">
    <source>
        <dbReference type="EMBL" id="TEA27717.1"/>
    </source>
</evidence>
<sequence>MMSKFNKVFLAFNVSLLLPAFALQAQQVHHVQETKEVKKIQVDQTVLPATVIDQVSPSTYTVEQGGLIYHSTVLPNGNLRIAYPEVIPTVGLPVRTKTVELEKVKDVYKVPDNVDLQFVPYDTITTRIYTATPLDIDDEASSLASQKKAFAYQVKSTTASNSGNNADVEILLFAKNAPLRYVDGTFYLVNHRSVVELTAESANKLNASGEFEFQGTFNADYQIANSAAVKAIEHDANAFYIYKVQENGQTNMKNIFVKYYK</sequence>
<dbReference type="Gene3D" id="3.30.1660.10">
    <property type="entry name" value="Flavin-binding protein dodecin"/>
    <property type="match status" value="2"/>
</dbReference>
<organism evidence="2 3">
    <name type="scientific">Candidatus Schmidhempelia bombi str. Bimp</name>
    <dbReference type="NCBI Taxonomy" id="1387197"/>
    <lineage>
        <taxon>Bacteria</taxon>
        <taxon>Pseudomonadati</taxon>
        <taxon>Pseudomonadota</taxon>
        <taxon>Gammaproteobacteria</taxon>
        <taxon>Orbales</taxon>
        <taxon>Orbaceae</taxon>
        <taxon>Candidatus Schmidhempelia</taxon>
    </lineage>
</organism>
<evidence type="ECO:0000313" key="3">
    <source>
        <dbReference type="Proteomes" id="UP000506160"/>
    </source>
</evidence>
<keyword evidence="1" id="KW-0732">Signal</keyword>
<feature type="chain" id="PRO_5044495498" evidence="1">
    <location>
        <begin position="26"/>
        <end position="261"/>
    </location>
</feature>
<comment type="caution">
    <text evidence="2">The sequence shown here is derived from an EMBL/GenBank/DDBJ whole genome shotgun (WGS) entry which is preliminary data.</text>
</comment>
<feature type="signal peptide" evidence="1">
    <location>
        <begin position="1"/>
        <end position="25"/>
    </location>
</feature>
<dbReference type="AlphaFoldDB" id="A0AB94IE25"/>
<evidence type="ECO:0000256" key="1">
    <source>
        <dbReference type="SAM" id="SignalP"/>
    </source>
</evidence>
<protein>
    <submittedName>
        <fullName evidence="2">DUF1471 domain-containing protein</fullName>
    </submittedName>
</protein>
<proteinExistence type="predicted"/>
<dbReference type="InterPro" id="IPR025543">
    <property type="entry name" value="Dodecin-like"/>
</dbReference>
<accession>A0AB94IE25</accession>
<dbReference type="EMBL" id="AWGA01000023">
    <property type="protein sequence ID" value="TEA27717.1"/>
    <property type="molecule type" value="Genomic_DNA"/>
</dbReference>
<gene>
    <name evidence="2" type="ORF">O970_02285</name>
</gene>
<reference evidence="2 3" key="1">
    <citation type="journal article" date="2014" name="Appl. Environ. Microbiol.">
        <title>Genomic features of a bumble bee symbiont reflect its host environment.</title>
        <authorList>
            <person name="Martinson V.G."/>
            <person name="Magoc T."/>
            <person name="Koch H."/>
            <person name="Salzberg S.L."/>
            <person name="Moran N.A."/>
        </authorList>
    </citation>
    <scope>NUCLEOTIDE SEQUENCE [LARGE SCALE GENOMIC DNA]</scope>
    <source>
        <strain evidence="2 3">Bimp</strain>
    </source>
</reference>
<dbReference type="Proteomes" id="UP000506160">
    <property type="component" value="Unassembled WGS sequence"/>
</dbReference>
<name>A0AB94IE25_9GAMM</name>
<keyword evidence="3" id="KW-1185">Reference proteome</keyword>